<evidence type="ECO:0000256" key="1">
    <source>
        <dbReference type="SAM" id="MobiDB-lite"/>
    </source>
</evidence>
<gene>
    <name evidence="2" type="ORF">C7I85_18125</name>
</gene>
<evidence type="ECO:0000313" key="3">
    <source>
        <dbReference type="Proteomes" id="UP000240653"/>
    </source>
</evidence>
<dbReference type="AlphaFoldDB" id="A0A2P7S8T2"/>
<comment type="caution">
    <text evidence="2">The sequence shown here is derived from an EMBL/GenBank/DDBJ whole genome shotgun (WGS) entry which is preliminary data.</text>
</comment>
<proteinExistence type="predicted"/>
<dbReference type="EMBL" id="PXYL01000009">
    <property type="protein sequence ID" value="PSJ58877.1"/>
    <property type="molecule type" value="Genomic_DNA"/>
</dbReference>
<feature type="region of interest" description="Disordered" evidence="1">
    <location>
        <begin position="38"/>
        <end position="69"/>
    </location>
</feature>
<accession>A0A2P7S8T2</accession>
<sequence>MISTKRQTQRYQLYWNMSDIERPTMRLEAMNVVASAYSSQYDRDTPLTKPATEPARKRIGDLSINMPRE</sequence>
<organism evidence="2 3">
    <name type="scientific">Pseudaminobacter soli</name>
    <name type="common">ex Li et al. 2025</name>
    <dbReference type="NCBI Taxonomy" id="1295366"/>
    <lineage>
        <taxon>Bacteria</taxon>
        <taxon>Pseudomonadati</taxon>
        <taxon>Pseudomonadota</taxon>
        <taxon>Alphaproteobacteria</taxon>
        <taxon>Hyphomicrobiales</taxon>
        <taxon>Phyllobacteriaceae</taxon>
        <taxon>Pseudaminobacter</taxon>
    </lineage>
</organism>
<protein>
    <submittedName>
        <fullName evidence="2">Uncharacterized protein</fullName>
    </submittedName>
</protein>
<keyword evidence="3" id="KW-1185">Reference proteome</keyword>
<evidence type="ECO:0000313" key="2">
    <source>
        <dbReference type="EMBL" id="PSJ58877.1"/>
    </source>
</evidence>
<dbReference type="Proteomes" id="UP000240653">
    <property type="component" value="Unassembled WGS sequence"/>
</dbReference>
<name>A0A2P7S8T2_9HYPH</name>
<reference evidence="2 3" key="1">
    <citation type="submission" date="2018-03" db="EMBL/GenBank/DDBJ databases">
        <title>The draft genome of Mesorhizobium soli JCM 19897.</title>
        <authorList>
            <person name="Li L."/>
            <person name="Liu L."/>
            <person name="Liang L."/>
            <person name="Wang T."/>
            <person name="Zhang X."/>
        </authorList>
    </citation>
    <scope>NUCLEOTIDE SEQUENCE [LARGE SCALE GENOMIC DNA]</scope>
    <source>
        <strain evidence="2 3">JCM 19897</strain>
    </source>
</reference>